<dbReference type="STRING" id="634430.SAMN04488241_10789"/>
<evidence type="ECO:0008006" key="3">
    <source>
        <dbReference type="Google" id="ProtNLM"/>
    </source>
</evidence>
<evidence type="ECO:0000313" key="2">
    <source>
        <dbReference type="Proteomes" id="UP000199586"/>
    </source>
</evidence>
<name>A0A1I5T6P6_9SPHN</name>
<proteinExistence type="predicted"/>
<organism evidence="1 2">
    <name type="scientific">Sphingomonas rubra</name>
    <dbReference type="NCBI Taxonomy" id="634430"/>
    <lineage>
        <taxon>Bacteria</taxon>
        <taxon>Pseudomonadati</taxon>
        <taxon>Pseudomonadota</taxon>
        <taxon>Alphaproteobacteria</taxon>
        <taxon>Sphingomonadales</taxon>
        <taxon>Sphingomonadaceae</taxon>
        <taxon>Sphingomonas</taxon>
    </lineage>
</organism>
<dbReference type="RefSeq" id="WP_093333507.1">
    <property type="nucleotide sequence ID" value="NZ_FOXP01000007.1"/>
</dbReference>
<reference evidence="1 2" key="1">
    <citation type="submission" date="2016-10" db="EMBL/GenBank/DDBJ databases">
        <authorList>
            <person name="de Groot N.N."/>
        </authorList>
    </citation>
    <scope>NUCLEOTIDE SEQUENCE [LARGE SCALE GENOMIC DNA]</scope>
    <source>
        <strain evidence="1 2">CGMCC 1.9113</strain>
    </source>
</reference>
<dbReference type="OrthoDB" id="7564299at2"/>
<dbReference type="AlphaFoldDB" id="A0A1I5T6P6"/>
<protein>
    <recommendedName>
        <fullName evidence="3">SpoIIAA-like</fullName>
    </recommendedName>
</protein>
<dbReference type="EMBL" id="FOXP01000007">
    <property type="protein sequence ID" value="SFP78710.1"/>
    <property type="molecule type" value="Genomic_DNA"/>
</dbReference>
<gene>
    <name evidence="1" type="ORF">SAMN04488241_10789</name>
</gene>
<sequence length="120" mass="13354">MYSVKVDLARGMFETSISGFWTLADVEAFGREANAAAARIAATGRAPVSLCDYTNAAIQSQEVIAAFQRMMENPTTRSHRIAMYTSGVMARMQATRATASREEVRFFTDRVEAERWLFAS</sequence>
<keyword evidence="2" id="KW-1185">Reference proteome</keyword>
<evidence type="ECO:0000313" key="1">
    <source>
        <dbReference type="EMBL" id="SFP78710.1"/>
    </source>
</evidence>
<accession>A0A1I5T6P6</accession>
<dbReference type="Proteomes" id="UP000199586">
    <property type="component" value="Unassembled WGS sequence"/>
</dbReference>